<dbReference type="RefSeq" id="WP_058504114.1">
    <property type="nucleotide sequence ID" value="NZ_CAAAIF010000001.1"/>
</dbReference>
<gene>
    <name evidence="11" type="primary">flgM</name>
    <name evidence="11" type="ORF">Lnau_1073</name>
</gene>
<feature type="compositionally biased region" description="Polar residues" evidence="9">
    <location>
        <begin position="28"/>
        <end position="42"/>
    </location>
</feature>
<name>A0A0W0WUU9_9GAMM</name>
<dbReference type="EMBL" id="LNYO01000013">
    <property type="protein sequence ID" value="KTD36089.1"/>
    <property type="molecule type" value="Genomic_DNA"/>
</dbReference>
<dbReference type="Pfam" id="PF04316">
    <property type="entry name" value="FlgM"/>
    <property type="match status" value="1"/>
</dbReference>
<feature type="region of interest" description="Disordered" evidence="9">
    <location>
        <begin position="15"/>
        <end position="51"/>
    </location>
</feature>
<dbReference type="NCBIfam" id="TIGR03824">
    <property type="entry name" value="FlgM_jcvi"/>
    <property type="match status" value="1"/>
</dbReference>
<dbReference type="InterPro" id="IPR031316">
    <property type="entry name" value="FlgM_C"/>
</dbReference>
<evidence type="ECO:0000256" key="5">
    <source>
        <dbReference type="ARBA" id="ARBA00023015"/>
    </source>
</evidence>
<feature type="domain" description="Anti-sigma-28 factor FlgM C-terminal" evidence="10">
    <location>
        <begin position="48"/>
        <end position="101"/>
    </location>
</feature>
<comment type="function">
    <text evidence="7">Responsible for the coupling of flagellin expression to flagellar assembly by preventing expression of the flagellin genes when a component of the middle class of proteins is defective. It negatively regulates flagellar genes by inhibiting the activity of FliA by directly binding to FliA.</text>
</comment>
<evidence type="ECO:0000256" key="7">
    <source>
        <dbReference type="ARBA" id="ARBA00024739"/>
    </source>
</evidence>
<dbReference type="InterPro" id="IPR007412">
    <property type="entry name" value="FlgM"/>
</dbReference>
<evidence type="ECO:0000256" key="8">
    <source>
        <dbReference type="ARBA" id="ARBA00030117"/>
    </source>
</evidence>
<dbReference type="GO" id="GO:0045892">
    <property type="term" value="P:negative regulation of DNA-templated transcription"/>
    <property type="evidence" value="ECO:0007669"/>
    <property type="project" value="InterPro"/>
</dbReference>
<dbReference type="PATRIC" id="fig|45070.6.peg.1135"/>
<evidence type="ECO:0000256" key="3">
    <source>
        <dbReference type="ARBA" id="ARBA00022491"/>
    </source>
</evidence>
<evidence type="ECO:0000256" key="4">
    <source>
        <dbReference type="ARBA" id="ARBA00022795"/>
    </source>
</evidence>
<keyword evidence="3" id="KW-0678">Repressor</keyword>
<evidence type="ECO:0000259" key="10">
    <source>
        <dbReference type="Pfam" id="PF04316"/>
    </source>
</evidence>
<comment type="similarity">
    <text evidence="1">Belongs to the FlgM family.</text>
</comment>
<evidence type="ECO:0000313" key="11">
    <source>
        <dbReference type="EMBL" id="KTD36089.1"/>
    </source>
</evidence>
<dbReference type="SUPFAM" id="SSF101498">
    <property type="entry name" value="Anti-sigma factor FlgM"/>
    <property type="match status" value="1"/>
</dbReference>
<evidence type="ECO:0000256" key="2">
    <source>
        <dbReference type="ARBA" id="ARBA00017823"/>
    </source>
</evidence>
<dbReference type="InterPro" id="IPR035890">
    <property type="entry name" value="Anti-sigma-28_factor_FlgM_sf"/>
</dbReference>
<keyword evidence="11" id="KW-0969">Cilium</keyword>
<keyword evidence="5" id="KW-0805">Transcription regulation</keyword>
<dbReference type="OrthoDB" id="5654317at2"/>
<comment type="caution">
    <text evidence="11">The sequence shown here is derived from an EMBL/GenBank/DDBJ whole genome shotgun (WGS) entry which is preliminary data.</text>
</comment>
<dbReference type="STRING" id="45070.Lnau_1073"/>
<protein>
    <recommendedName>
        <fullName evidence="2">Negative regulator of flagellin synthesis</fullName>
    </recommendedName>
    <alternativeName>
        <fullName evidence="8">Anti-sigma-28 factor</fullName>
    </alternativeName>
</protein>
<evidence type="ECO:0000256" key="1">
    <source>
        <dbReference type="ARBA" id="ARBA00005322"/>
    </source>
</evidence>
<dbReference type="GO" id="GO:0044781">
    <property type="term" value="P:bacterial-type flagellum organization"/>
    <property type="evidence" value="ECO:0007669"/>
    <property type="project" value="UniProtKB-KW"/>
</dbReference>
<evidence type="ECO:0000256" key="9">
    <source>
        <dbReference type="SAM" id="MobiDB-lite"/>
    </source>
</evidence>
<sequence length="107" mass="11909">MMSAIESNVMVNPLNDMNNIKRVETDNRVQQQRTQAAASSDLPTDDTDHVSISSTSKQLSALKEVILNTPEVNQAKIKFLKEELASGRYRIVSDQIATKMFADIELA</sequence>
<dbReference type="AlphaFoldDB" id="A0A0W0WUU9"/>
<keyword evidence="4" id="KW-1005">Bacterial flagellum biogenesis</keyword>
<keyword evidence="11" id="KW-0966">Cell projection</keyword>
<keyword evidence="12" id="KW-1185">Reference proteome</keyword>
<keyword evidence="6" id="KW-0804">Transcription</keyword>
<evidence type="ECO:0000256" key="6">
    <source>
        <dbReference type="ARBA" id="ARBA00023163"/>
    </source>
</evidence>
<keyword evidence="11" id="KW-0282">Flagellum</keyword>
<proteinExistence type="inferred from homology"/>
<dbReference type="Proteomes" id="UP000054725">
    <property type="component" value="Unassembled WGS sequence"/>
</dbReference>
<evidence type="ECO:0000313" key="12">
    <source>
        <dbReference type="Proteomes" id="UP000054725"/>
    </source>
</evidence>
<organism evidence="11 12">
    <name type="scientific">Legionella nautarum</name>
    <dbReference type="NCBI Taxonomy" id="45070"/>
    <lineage>
        <taxon>Bacteria</taxon>
        <taxon>Pseudomonadati</taxon>
        <taxon>Pseudomonadota</taxon>
        <taxon>Gammaproteobacteria</taxon>
        <taxon>Legionellales</taxon>
        <taxon>Legionellaceae</taxon>
        <taxon>Legionella</taxon>
    </lineage>
</organism>
<reference evidence="11 12" key="1">
    <citation type="submission" date="2015-11" db="EMBL/GenBank/DDBJ databases">
        <title>Genomic analysis of 38 Legionella species identifies large and diverse effector repertoires.</title>
        <authorList>
            <person name="Burstein D."/>
            <person name="Amaro F."/>
            <person name="Zusman T."/>
            <person name="Lifshitz Z."/>
            <person name="Cohen O."/>
            <person name="Gilbert J.A."/>
            <person name="Pupko T."/>
            <person name="Shuman H.A."/>
            <person name="Segal G."/>
        </authorList>
    </citation>
    <scope>NUCLEOTIDE SEQUENCE [LARGE SCALE GENOMIC DNA]</scope>
    <source>
        <strain evidence="11 12">ATCC 49506</strain>
    </source>
</reference>
<accession>A0A0W0WUU9</accession>